<gene>
    <name evidence="2" type="ORF">ABUL08_17840</name>
    <name evidence="1" type="ORF">VK199_17775</name>
</gene>
<dbReference type="Pfam" id="PF08002">
    <property type="entry name" value="DUF1697"/>
    <property type="match status" value="1"/>
</dbReference>
<name>A0AAU8H740_9ACTN</name>
<organism evidence="2">
    <name type="scientific">Micromonospora sp. CCTCC AA 2012012</name>
    <dbReference type="NCBI Taxonomy" id="3111921"/>
    <lineage>
        <taxon>Bacteria</taxon>
        <taxon>Bacillati</taxon>
        <taxon>Actinomycetota</taxon>
        <taxon>Actinomycetes</taxon>
        <taxon>Micromonosporales</taxon>
        <taxon>Micromonosporaceae</taxon>
        <taxon>Micromonospora</taxon>
    </lineage>
</organism>
<dbReference type="SUPFAM" id="SSF160379">
    <property type="entry name" value="SP0830-like"/>
    <property type="match status" value="1"/>
</dbReference>
<reference evidence="2" key="2">
    <citation type="submission" date="2024-06" db="EMBL/GenBank/DDBJ databases">
        <title>Micromonospora mangrovi CCTCC AA 2012012 genome sequences.</title>
        <authorList>
            <person name="Gao J."/>
        </authorList>
    </citation>
    <scope>NUCLEOTIDE SEQUENCE</scope>
    <source>
        <strain evidence="2">CCTCC AA 2012012</strain>
    </source>
</reference>
<dbReference type="EMBL" id="CP157762">
    <property type="protein sequence ID" value="XBP91507.1"/>
    <property type="molecule type" value="Genomic_DNA"/>
</dbReference>
<sequence>MAEDTNRYAALLRGVNVGSTRLAMADLRRLVADLGHTDVRTYLQSGNVVFTSPATDPDELARGIERVLTDELGLTVPVLVRSGTELAALTAAGPYTGKQDDPTRLLVAFLSAAPPAARVAELTVPDGENIEYAVDGREIHLHFPDGGYGRTKFTNAYLEKRLGVVATTRNWKSVCALRDLTAVEKLSS</sequence>
<reference evidence="1" key="1">
    <citation type="submission" date="2024-01" db="EMBL/GenBank/DDBJ databases">
        <title>The genome sequence of Micromonospora mangrovi CCTCC AA 2012012.</title>
        <authorList>
            <person name="Gao J."/>
        </authorList>
    </citation>
    <scope>NUCLEOTIDE SEQUENCE</scope>
    <source>
        <strain evidence="1">CCTCC AA 2012012</strain>
    </source>
</reference>
<accession>A0AAU8H740</accession>
<dbReference type="PIRSF" id="PIRSF008502">
    <property type="entry name" value="UCP008502"/>
    <property type="match status" value="1"/>
</dbReference>
<dbReference type="InterPro" id="IPR012545">
    <property type="entry name" value="DUF1697"/>
</dbReference>
<evidence type="ECO:0000313" key="1">
    <source>
        <dbReference type="EMBL" id="XBP91507.1"/>
    </source>
</evidence>
<evidence type="ECO:0000313" key="2">
    <source>
        <dbReference type="EMBL" id="XCH72205.1"/>
    </source>
</evidence>
<protein>
    <submittedName>
        <fullName evidence="2">DUF1697 domain-containing protein</fullName>
    </submittedName>
</protein>
<dbReference type="PANTHER" id="PTHR36439:SF1">
    <property type="entry name" value="DUF1697 DOMAIN-CONTAINING PROTEIN"/>
    <property type="match status" value="1"/>
</dbReference>
<proteinExistence type="predicted"/>
<dbReference type="PANTHER" id="PTHR36439">
    <property type="entry name" value="BLL4334 PROTEIN"/>
    <property type="match status" value="1"/>
</dbReference>
<dbReference type="Gene3D" id="3.30.70.1280">
    <property type="entry name" value="SP0830-like domains"/>
    <property type="match status" value="1"/>
</dbReference>
<dbReference type="EMBL" id="CP159342">
    <property type="protein sequence ID" value="XCH72205.1"/>
    <property type="molecule type" value="Genomic_DNA"/>
</dbReference>
<dbReference type="RefSeq" id="WP_350931048.1">
    <property type="nucleotide sequence ID" value="NZ_CP157762.1"/>
</dbReference>
<dbReference type="AlphaFoldDB" id="A0AAU8H740"/>